<name>A0AAD8W921_LOLMU</name>
<dbReference type="Pfam" id="PF04827">
    <property type="entry name" value="Plant_tran"/>
    <property type="match status" value="1"/>
</dbReference>
<accession>A0AAD8W921</accession>
<evidence type="ECO:0008006" key="3">
    <source>
        <dbReference type="Google" id="ProtNLM"/>
    </source>
</evidence>
<dbReference type="InterPro" id="IPR006912">
    <property type="entry name" value="Harbinger_derived_prot"/>
</dbReference>
<gene>
    <name evidence="1" type="ORF">QYE76_063152</name>
</gene>
<protein>
    <recommendedName>
        <fullName evidence="3">Protein ALP1-like</fullName>
    </recommendedName>
</protein>
<dbReference type="PANTHER" id="PTHR47150">
    <property type="entry name" value="OS12G0169200 PROTEIN"/>
    <property type="match status" value="1"/>
</dbReference>
<reference evidence="1" key="1">
    <citation type="submission" date="2023-07" db="EMBL/GenBank/DDBJ databases">
        <title>A chromosome-level genome assembly of Lolium multiflorum.</title>
        <authorList>
            <person name="Chen Y."/>
            <person name="Copetti D."/>
            <person name="Kolliker R."/>
            <person name="Studer B."/>
        </authorList>
    </citation>
    <scope>NUCLEOTIDE SEQUENCE</scope>
    <source>
        <strain evidence="1">02402/16</strain>
        <tissue evidence="1">Leaf</tissue>
    </source>
</reference>
<keyword evidence="2" id="KW-1185">Reference proteome</keyword>
<dbReference type="PANTHER" id="PTHR47150:SF7">
    <property type="entry name" value="NUCLEASE"/>
    <property type="match status" value="1"/>
</dbReference>
<evidence type="ECO:0000313" key="2">
    <source>
        <dbReference type="Proteomes" id="UP001231189"/>
    </source>
</evidence>
<proteinExistence type="predicted"/>
<comment type="caution">
    <text evidence="1">The sequence shown here is derived from an EMBL/GenBank/DDBJ whole genome shotgun (WGS) entry which is preliminary data.</text>
</comment>
<sequence length="162" mass="18158">MMILVSLATLYAEGKSKMRCGSSAQVHRKAKARQRLEGYIMMYADHFPDEPLHPEACSPVFAKLTEGHALLVNYEVNGHHYTKGYYLADGIYPTLSTFVKTISSPKPPKEACFVKEREADVKRVFGILQQRFAVVPSYDLIVGSNVGGDELLCDIAQHDHRE</sequence>
<dbReference type="EMBL" id="JAUUTY010000004">
    <property type="protein sequence ID" value="KAK1645347.1"/>
    <property type="molecule type" value="Genomic_DNA"/>
</dbReference>
<organism evidence="1 2">
    <name type="scientific">Lolium multiflorum</name>
    <name type="common">Italian ryegrass</name>
    <name type="synonym">Lolium perenne subsp. multiflorum</name>
    <dbReference type="NCBI Taxonomy" id="4521"/>
    <lineage>
        <taxon>Eukaryota</taxon>
        <taxon>Viridiplantae</taxon>
        <taxon>Streptophyta</taxon>
        <taxon>Embryophyta</taxon>
        <taxon>Tracheophyta</taxon>
        <taxon>Spermatophyta</taxon>
        <taxon>Magnoliopsida</taxon>
        <taxon>Liliopsida</taxon>
        <taxon>Poales</taxon>
        <taxon>Poaceae</taxon>
        <taxon>BOP clade</taxon>
        <taxon>Pooideae</taxon>
        <taxon>Poodae</taxon>
        <taxon>Poeae</taxon>
        <taxon>Poeae Chloroplast Group 2 (Poeae type)</taxon>
        <taxon>Loliodinae</taxon>
        <taxon>Loliinae</taxon>
        <taxon>Lolium</taxon>
    </lineage>
</organism>
<evidence type="ECO:0000313" key="1">
    <source>
        <dbReference type="EMBL" id="KAK1645347.1"/>
    </source>
</evidence>
<dbReference type="AlphaFoldDB" id="A0AAD8W921"/>
<dbReference type="Proteomes" id="UP001231189">
    <property type="component" value="Unassembled WGS sequence"/>
</dbReference>